<evidence type="ECO:0000313" key="6">
    <source>
        <dbReference type="Proteomes" id="UP000604046"/>
    </source>
</evidence>
<accession>A0A812QEN2</accession>
<dbReference type="Proteomes" id="UP000604046">
    <property type="component" value="Unassembled WGS sequence"/>
</dbReference>
<feature type="domain" description="RING-type" evidence="4">
    <location>
        <begin position="477"/>
        <end position="511"/>
    </location>
</feature>
<dbReference type="SUPFAM" id="SSF52540">
    <property type="entry name" value="P-loop containing nucleoside triphosphate hydrolases"/>
    <property type="match status" value="1"/>
</dbReference>
<dbReference type="InterPro" id="IPR001841">
    <property type="entry name" value="Znf_RING"/>
</dbReference>
<dbReference type="SMART" id="SM00184">
    <property type="entry name" value="RING"/>
    <property type="match status" value="1"/>
</dbReference>
<keyword evidence="3" id="KW-0175">Coiled coil</keyword>
<dbReference type="PROSITE" id="PS50089">
    <property type="entry name" value="ZF_RING_2"/>
    <property type="match status" value="1"/>
</dbReference>
<proteinExistence type="predicted"/>
<dbReference type="Gene3D" id="3.40.50.300">
    <property type="entry name" value="P-loop containing nucleotide triphosphate hydrolases"/>
    <property type="match status" value="1"/>
</dbReference>
<dbReference type="PANTHER" id="PTHR32046:SF12">
    <property type="entry name" value="AIG1-TYPE G DOMAIN-CONTAINING PROTEIN"/>
    <property type="match status" value="1"/>
</dbReference>
<name>A0A812QEN2_9DINO</name>
<evidence type="ECO:0000259" key="4">
    <source>
        <dbReference type="PROSITE" id="PS50089"/>
    </source>
</evidence>
<dbReference type="OrthoDB" id="8954335at2759"/>
<comment type="caution">
    <text evidence="5">The sequence shown here is derived from an EMBL/GenBank/DDBJ whole genome shotgun (WGS) entry which is preliminary data.</text>
</comment>
<reference evidence="5" key="1">
    <citation type="submission" date="2021-02" db="EMBL/GenBank/DDBJ databases">
        <authorList>
            <person name="Dougan E. K."/>
            <person name="Rhodes N."/>
            <person name="Thang M."/>
            <person name="Chan C."/>
        </authorList>
    </citation>
    <scope>NUCLEOTIDE SEQUENCE</scope>
</reference>
<organism evidence="5 6">
    <name type="scientific">Symbiodinium natans</name>
    <dbReference type="NCBI Taxonomy" id="878477"/>
    <lineage>
        <taxon>Eukaryota</taxon>
        <taxon>Sar</taxon>
        <taxon>Alveolata</taxon>
        <taxon>Dinophyceae</taxon>
        <taxon>Suessiales</taxon>
        <taxon>Symbiodiniaceae</taxon>
        <taxon>Symbiodinium</taxon>
    </lineage>
</organism>
<dbReference type="InterPro" id="IPR006703">
    <property type="entry name" value="G_AIG1"/>
</dbReference>
<evidence type="ECO:0000313" key="5">
    <source>
        <dbReference type="EMBL" id="CAE7390900.1"/>
    </source>
</evidence>
<keyword evidence="1" id="KW-0547">Nucleotide-binding</keyword>
<keyword evidence="2" id="KW-0862">Zinc</keyword>
<dbReference type="GO" id="GO:0005525">
    <property type="term" value="F:GTP binding"/>
    <property type="evidence" value="ECO:0007669"/>
    <property type="project" value="InterPro"/>
</dbReference>
<dbReference type="Pfam" id="PF13920">
    <property type="entry name" value="zf-C3HC4_3"/>
    <property type="match status" value="1"/>
</dbReference>
<dbReference type="Pfam" id="PF04548">
    <property type="entry name" value="AIG1"/>
    <property type="match status" value="1"/>
</dbReference>
<feature type="coiled-coil region" evidence="3">
    <location>
        <begin position="259"/>
        <end position="296"/>
    </location>
</feature>
<keyword evidence="2" id="KW-0479">Metal-binding</keyword>
<gene>
    <name evidence="5" type="primary">105313388</name>
    <name evidence="5" type="ORF">SNAT2548_LOCUS21306</name>
</gene>
<dbReference type="InterPro" id="IPR027417">
    <property type="entry name" value="P-loop_NTPase"/>
</dbReference>
<keyword evidence="2" id="KW-0863">Zinc-finger</keyword>
<protein>
    <submittedName>
        <fullName evidence="5">105313388 protein</fullName>
    </submittedName>
</protein>
<dbReference type="PANTHER" id="PTHR32046">
    <property type="entry name" value="G DOMAIN-CONTAINING PROTEIN"/>
    <property type="match status" value="1"/>
</dbReference>
<dbReference type="AlphaFoldDB" id="A0A812QEN2"/>
<dbReference type="PROSITE" id="PS00675">
    <property type="entry name" value="SIGMA54_INTERACT_1"/>
    <property type="match status" value="1"/>
</dbReference>
<keyword evidence="6" id="KW-1185">Reference proteome</keyword>
<dbReference type="Gene3D" id="3.30.40.10">
    <property type="entry name" value="Zinc/RING finger domain, C3HC4 (zinc finger)"/>
    <property type="match status" value="1"/>
</dbReference>
<evidence type="ECO:0000256" key="1">
    <source>
        <dbReference type="ARBA" id="ARBA00022741"/>
    </source>
</evidence>
<evidence type="ECO:0000256" key="2">
    <source>
        <dbReference type="PROSITE-ProRule" id="PRU00175"/>
    </source>
</evidence>
<dbReference type="EMBL" id="CAJNDS010002246">
    <property type="protein sequence ID" value="CAE7390900.1"/>
    <property type="molecule type" value="Genomic_DNA"/>
</dbReference>
<dbReference type="InterPro" id="IPR025662">
    <property type="entry name" value="Sigma_54_int_dom_ATP-bd_1"/>
</dbReference>
<dbReference type="GO" id="GO:0008270">
    <property type="term" value="F:zinc ion binding"/>
    <property type="evidence" value="ECO:0007669"/>
    <property type="project" value="UniProtKB-KW"/>
</dbReference>
<sequence length="547" mass="61460">MGITGSKKEFTNFDRESNYTILLLGQTGSGKTSLLNLIANFGGVLRLLFDKEQILTHEELARFGQARVSDSTLENAVDDPMASKTSDAKVYQITLASNWHFTIIDTPGFGDSRGVEEDKKHVERIMACLQKVTTINSVMLVMNGRDSRMTATMNYVIAQLTAVMPKAVLDNIVVVFTNTEKKSKLNFDRTCLKQVLQKDPEFQCIDNPFGQVKSSITKDDIPDEEEREDLTKEIRKALKTMEDLGWKLHDLKPVPSKRFAELNEKRERIEALLANNLEQMAEHDRLMSDLQQHQEEIRTKGVVVPLTREVRRWQLVLGHFDSPHYVCRRKECHCNCEPAKVIAPLASLWCFFHKQHECRKCGHSYEDHAVTRAGWKSELVIENVDLGDDKDEATKRLEARIQAASQEKCRLAQQLDQALDEYASLGLRDAYVHLLRSQIAVVTERMAANPDDATLRSFQNTLEQNLAEVQNASDATCCICYENLANTELNCGHKQFCYECSSGLGTCPLCREIVTARKLMSPTVSTAASSSSSRCLSCGPEAAGQTG</sequence>
<evidence type="ECO:0000256" key="3">
    <source>
        <dbReference type="SAM" id="Coils"/>
    </source>
</evidence>
<dbReference type="SUPFAM" id="SSF57850">
    <property type="entry name" value="RING/U-box"/>
    <property type="match status" value="1"/>
</dbReference>
<dbReference type="InterPro" id="IPR013083">
    <property type="entry name" value="Znf_RING/FYVE/PHD"/>
</dbReference>